<evidence type="ECO:0000313" key="1">
    <source>
        <dbReference type="EMBL" id="KGO79343.1"/>
    </source>
</evidence>
<reference evidence="1 2" key="1">
    <citation type="submission" date="2013-09" db="EMBL/GenBank/DDBJ databases">
        <authorList>
            <person name="Zeng Z."/>
            <person name="Chen C."/>
        </authorList>
    </citation>
    <scope>NUCLEOTIDE SEQUENCE [LARGE SCALE GENOMIC DNA]</scope>
    <source>
        <strain evidence="1 2">F44-8</strain>
    </source>
</reference>
<gene>
    <name evidence="1" type="ORF">Q763_13990</name>
</gene>
<name>A0A0A2LJH7_9FLAO</name>
<proteinExistence type="predicted"/>
<sequence length="131" mass="15248">MKKYLILTIIGTGIFLIGCDNSKEPLKTLRPSTQKLINPGEWISETDSMAGISIRENRIAFFKDMKFTTDKVYEYELIDSIYIYPEAENKVGEYVIIKKPKDTLRYQIITKSENILILKTDNKEEKFTIKN</sequence>
<dbReference type="Proteomes" id="UP000030129">
    <property type="component" value="Unassembled WGS sequence"/>
</dbReference>
<dbReference type="RefSeq" id="WP_035135284.1">
    <property type="nucleotide sequence ID" value="NZ_JRLV01000018.1"/>
</dbReference>
<comment type="caution">
    <text evidence="1">The sequence shown here is derived from an EMBL/GenBank/DDBJ whole genome shotgun (WGS) entry which is preliminary data.</text>
</comment>
<keyword evidence="2" id="KW-1185">Reference proteome</keyword>
<evidence type="ECO:0000313" key="2">
    <source>
        <dbReference type="Proteomes" id="UP000030129"/>
    </source>
</evidence>
<protein>
    <recommendedName>
        <fullName evidence="3">Lipocalin-like domain-containing protein</fullName>
    </recommendedName>
</protein>
<organism evidence="1 2">
    <name type="scientific">Flavobacterium beibuense F44-8</name>
    <dbReference type="NCBI Taxonomy" id="1406840"/>
    <lineage>
        <taxon>Bacteria</taxon>
        <taxon>Pseudomonadati</taxon>
        <taxon>Bacteroidota</taxon>
        <taxon>Flavobacteriia</taxon>
        <taxon>Flavobacteriales</taxon>
        <taxon>Flavobacteriaceae</taxon>
        <taxon>Flavobacterium</taxon>
    </lineage>
</organism>
<dbReference type="AlphaFoldDB" id="A0A0A2LJH7"/>
<accession>A0A0A2LJH7</accession>
<dbReference type="EMBL" id="JRLV01000018">
    <property type="protein sequence ID" value="KGO79343.1"/>
    <property type="molecule type" value="Genomic_DNA"/>
</dbReference>
<dbReference type="PROSITE" id="PS51257">
    <property type="entry name" value="PROKAR_LIPOPROTEIN"/>
    <property type="match status" value="1"/>
</dbReference>
<evidence type="ECO:0008006" key="3">
    <source>
        <dbReference type="Google" id="ProtNLM"/>
    </source>
</evidence>
<dbReference type="STRING" id="1406840.Q763_13990"/>